<protein>
    <submittedName>
        <fullName evidence="2">Uncharacterized protein</fullName>
    </submittedName>
</protein>
<dbReference type="PANTHER" id="PTHR22835:SF517">
    <property type="entry name" value="GDSL-LIKE LIPASE_ACYLHYDROLASE FAMILY PROTEIN, EXPRESSED"/>
    <property type="match status" value="1"/>
</dbReference>
<comment type="similarity">
    <text evidence="1">Belongs to the 'GDSL' lipolytic enzyme family.</text>
</comment>
<name>A0A8S0RL23_OLEEU</name>
<evidence type="ECO:0000313" key="2">
    <source>
        <dbReference type="EMBL" id="CAA2980087.1"/>
    </source>
</evidence>
<evidence type="ECO:0000256" key="1">
    <source>
        <dbReference type="ARBA" id="ARBA00008668"/>
    </source>
</evidence>
<dbReference type="PANTHER" id="PTHR22835">
    <property type="entry name" value="ZINC FINGER FYVE DOMAIN CONTAINING PROTEIN"/>
    <property type="match status" value="1"/>
</dbReference>
<organism evidence="2 3">
    <name type="scientific">Olea europaea subsp. europaea</name>
    <dbReference type="NCBI Taxonomy" id="158383"/>
    <lineage>
        <taxon>Eukaryota</taxon>
        <taxon>Viridiplantae</taxon>
        <taxon>Streptophyta</taxon>
        <taxon>Embryophyta</taxon>
        <taxon>Tracheophyta</taxon>
        <taxon>Spermatophyta</taxon>
        <taxon>Magnoliopsida</taxon>
        <taxon>eudicotyledons</taxon>
        <taxon>Gunneridae</taxon>
        <taxon>Pentapetalae</taxon>
        <taxon>asterids</taxon>
        <taxon>lamiids</taxon>
        <taxon>Lamiales</taxon>
        <taxon>Oleaceae</taxon>
        <taxon>Oleeae</taxon>
        <taxon>Olea</taxon>
    </lineage>
</organism>
<proteinExistence type="inferred from homology"/>
<dbReference type="AlphaFoldDB" id="A0A8S0RL23"/>
<evidence type="ECO:0000313" key="3">
    <source>
        <dbReference type="Proteomes" id="UP000594638"/>
    </source>
</evidence>
<comment type="caution">
    <text evidence="2">The sequence shown here is derived from an EMBL/GenBank/DDBJ whole genome shotgun (WGS) entry which is preliminary data.</text>
</comment>
<accession>A0A8S0RL23</accession>
<dbReference type="EMBL" id="CACTIH010003640">
    <property type="protein sequence ID" value="CAA2980087.1"/>
    <property type="molecule type" value="Genomic_DNA"/>
</dbReference>
<keyword evidence="3" id="KW-1185">Reference proteome</keyword>
<dbReference type="Proteomes" id="UP000594638">
    <property type="component" value="Unassembled WGS sequence"/>
</dbReference>
<dbReference type="OrthoDB" id="1600564at2759"/>
<sequence length="79" mass="8648">MGSLSPFARLPYGETFFKNATGRCLNGLLMIDFIGSTALPLETLAANNILSPVTSSSLDVQLDWMHSYFNSTCTNQIGW</sequence>
<dbReference type="Gramene" id="OE9A049738T1">
    <property type="protein sequence ID" value="OE9A049738C1"/>
    <property type="gene ID" value="OE9A049738"/>
</dbReference>
<gene>
    <name evidence="2" type="ORF">OLEA9_A049738</name>
</gene>
<reference evidence="2 3" key="1">
    <citation type="submission" date="2019-12" db="EMBL/GenBank/DDBJ databases">
        <authorList>
            <person name="Alioto T."/>
            <person name="Alioto T."/>
            <person name="Gomez Garrido J."/>
        </authorList>
    </citation>
    <scope>NUCLEOTIDE SEQUENCE [LARGE SCALE GENOMIC DNA]</scope>
</reference>